<dbReference type="Pfam" id="PF00672">
    <property type="entry name" value="HAMP"/>
    <property type="match status" value="1"/>
</dbReference>
<keyword evidence="4" id="KW-0597">Phosphoprotein</keyword>
<evidence type="ECO:0000256" key="2">
    <source>
        <dbReference type="ARBA" id="ARBA00004370"/>
    </source>
</evidence>
<evidence type="ECO:0000313" key="15">
    <source>
        <dbReference type="EMBL" id="RDD60339.1"/>
    </source>
</evidence>
<dbReference type="SMART" id="SM00388">
    <property type="entry name" value="HisKA"/>
    <property type="match status" value="1"/>
</dbReference>
<evidence type="ECO:0000256" key="8">
    <source>
        <dbReference type="ARBA" id="ARBA00022989"/>
    </source>
</evidence>
<reference evidence="15 16" key="1">
    <citation type="submission" date="2018-07" db="EMBL/GenBank/DDBJ databases">
        <title>Venubactetium sediminum gen. nov., sp. nov., isolated from a marine solar saltern.</title>
        <authorList>
            <person name="Wang S."/>
        </authorList>
    </citation>
    <scope>NUCLEOTIDE SEQUENCE [LARGE SCALE GENOMIC DNA]</scope>
    <source>
        <strain evidence="15 16">WD2A32</strain>
    </source>
</reference>
<feature type="domain" description="HAMP" evidence="14">
    <location>
        <begin position="277"/>
        <end position="332"/>
    </location>
</feature>
<proteinExistence type="predicted"/>
<dbReference type="Pfam" id="PF02518">
    <property type="entry name" value="HATPase_c"/>
    <property type="match status" value="1"/>
</dbReference>
<dbReference type="Proteomes" id="UP000253941">
    <property type="component" value="Unassembled WGS sequence"/>
</dbReference>
<dbReference type="EC" id="2.7.13.3" evidence="3"/>
<dbReference type="SMART" id="SM00304">
    <property type="entry name" value="HAMP"/>
    <property type="match status" value="1"/>
</dbReference>
<dbReference type="InterPro" id="IPR036097">
    <property type="entry name" value="HisK_dim/P_sf"/>
</dbReference>
<evidence type="ECO:0000256" key="11">
    <source>
        <dbReference type="SAM" id="MobiDB-lite"/>
    </source>
</evidence>
<evidence type="ECO:0000259" key="13">
    <source>
        <dbReference type="PROSITE" id="PS50109"/>
    </source>
</evidence>
<dbReference type="InterPro" id="IPR004358">
    <property type="entry name" value="Sig_transdc_His_kin-like_C"/>
</dbReference>
<dbReference type="InterPro" id="IPR003661">
    <property type="entry name" value="HisK_dim/P_dom"/>
</dbReference>
<evidence type="ECO:0000256" key="10">
    <source>
        <dbReference type="ARBA" id="ARBA00023136"/>
    </source>
</evidence>
<dbReference type="PANTHER" id="PTHR45436:SF5">
    <property type="entry name" value="SENSOR HISTIDINE KINASE TRCS"/>
    <property type="match status" value="1"/>
</dbReference>
<evidence type="ECO:0000256" key="4">
    <source>
        <dbReference type="ARBA" id="ARBA00022553"/>
    </source>
</evidence>
<keyword evidence="5" id="KW-0808">Transferase</keyword>
<feature type="transmembrane region" description="Helical" evidence="12">
    <location>
        <begin position="257"/>
        <end position="276"/>
    </location>
</feature>
<dbReference type="SUPFAM" id="SSF55874">
    <property type="entry name" value="ATPase domain of HSP90 chaperone/DNA topoisomerase II/histidine kinase"/>
    <property type="match status" value="1"/>
</dbReference>
<keyword evidence="9" id="KW-0902">Two-component regulatory system</keyword>
<dbReference type="PRINTS" id="PR00344">
    <property type="entry name" value="BCTRLSENSOR"/>
</dbReference>
<dbReference type="PROSITE" id="PS50109">
    <property type="entry name" value="HIS_KIN"/>
    <property type="match status" value="1"/>
</dbReference>
<feature type="region of interest" description="Disordered" evidence="11">
    <location>
        <begin position="1"/>
        <end position="29"/>
    </location>
</feature>
<dbReference type="Pfam" id="PF13755">
    <property type="entry name" value="Sensor_TM1"/>
    <property type="match status" value="1"/>
</dbReference>
<dbReference type="CDD" id="cd00082">
    <property type="entry name" value="HisKA"/>
    <property type="match status" value="1"/>
</dbReference>
<comment type="catalytic activity">
    <reaction evidence="1">
        <text>ATP + protein L-histidine = ADP + protein N-phospho-L-histidine.</text>
        <dbReference type="EC" id="2.7.13.3"/>
    </reaction>
</comment>
<comment type="caution">
    <text evidence="15">The sequence shown here is derived from an EMBL/GenBank/DDBJ whole genome shotgun (WGS) entry which is preliminary data.</text>
</comment>
<sequence length="567" mass="62401">MPAERVGEAGQQPSHGETEARRRSARLSRTRSIRRAWRSPLTRRILAVNVLVLAIPVLGLLHLQQYKDSLVQAELDALETQGRAFAATLANSAVVVTQSGEEKLLREGTRHAMRVLLSNSQTRARLFAPKGELIADSFVLTGPGGQVKVEELPPPETVDPVSRLVNNIYDWLVLRAPSLRDLPAYTESPAQRAVDYREVERALAGESASQVRRDRRGGLVLSVAMPVQRYRQVLGALMLSKDGSDIEAAVRERRFDILIVFAVALGVTVLLSIYLAGTIARPMRRLAEAADRVRRARGRQVEIPDLSRRDDEIGDLSAALKEMTEALWDRLDAIERFAADVAHEIKNPLTSVRSAVETVARVDDPAQQKKLMGIILDDVQRLDRLISDISDASRLDAELSRAEASPVDTSRLLDALVEVQRATFEEDGGPRFVLHLPRQDDGTLDPLTVPGLEGRLAQVFRNLLSNAATFTPADGEVRVTARRQDNCVEIVVDDDGPGIPEGKLAAIFDRFYTQRPESEKFGTHSGLGLSISRQIVQAHGGTITAENRHDDSGRIAGARFTVRLPGD</sequence>
<keyword evidence="7" id="KW-0418">Kinase</keyword>
<gene>
    <name evidence="15" type="ORF">DRB17_18425</name>
</gene>
<dbReference type="GO" id="GO:0016020">
    <property type="term" value="C:membrane"/>
    <property type="evidence" value="ECO:0007669"/>
    <property type="project" value="UniProtKB-SubCell"/>
</dbReference>
<dbReference type="Gene3D" id="1.10.287.130">
    <property type="match status" value="1"/>
</dbReference>
<dbReference type="PANTHER" id="PTHR45436">
    <property type="entry name" value="SENSOR HISTIDINE KINASE YKOH"/>
    <property type="match status" value="1"/>
</dbReference>
<evidence type="ECO:0000256" key="7">
    <source>
        <dbReference type="ARBA" id="ARBA00022777"/>
    </source>
</evidence>
<dbReference type="InterPro" id="IPR003594">
    <property type="entry name" value="HATPase_dom"/>
</dbReference>
<dbReference type="InterPro" id="IPR003660">
    <property type="entry name" value="HAMP_dom"/>
</dbReference>
<dbReference type="EMBL" id="QPMH01000029">
    <property type="protein sequence ID" value="RDD60339.1"/>
    <property type="molecule type" value="Genomic_DNA"/>
</dbReference>
<dbReference type="RefSeq" id="WP_114583700.1">
    <property type="nucleotide sequence ID" value="NZ_QPMH01000029.1"/>
</dbReference>
<evidence type="ECO:0000256" key="3">
    <source>
        <dbReference type="ARBA" id="ARBA00012438"/>
    </source>
</evidence>
<dbReference type="Gene3D" id="6.10.340.10">
    <property type="match status" value="1"/>
</dbReference>
<keyword evidence="8 12" id="KW-1133">Transmembrane helix</keyword>
<dbReference type="Gene3D" id="3.30.565.10">
    <property type="entry name" value="Histidine kinase-like ATPase, C-terminal domain"/>
    <property type="match status" value="1"/>
</dbReference>
<dbReference type="GO" id="GO:0000155">
    <property type="term" value="F:phosphorelay sensor kinase activity"/>
    <property type="evidence" value="ECO:0007669"/>
    <property type="project" value="InterPro"/>
</dbReference>
<dbReference type="AlphaFoldDB" id="A0A369T4T9"/>
<accession>A0A369T4T9</accession>
<keyword evidence="10 12" id="KW-0472">Membrane</keyword>
<dbReference type="SMART" id="SM00387">
    <property type="entry name" value="HATPase_c"/>
    <property type="match status" value="1"/>
</dbReference>
<dbReference type="InterPro" id="IPR025919">
    <property type="entry name" value="Stimulus_sens_dom"/>
</dbReference>
<evidence type="ECO:0000256" key="1">
    <source>
        <dbReference type="ARBA" id="ARBA00000085"/>
    </source>
</evidence>
<feature type="transmembrane region" description="Helical" evidence="12">
    <location>
        <begin position="45"/>
        <end position="63"/>
    </location>
</feature>
<comment type="subcellular location">
    <subcellularLocation>
        <location evidence="2">Membrane</location>
    </subcellularLocation>
</comment>
<dbReference type="InterPro" id="IPR025908">
    <property type="entry name" value="Sensor_TM1"/>
</dbReference>
<evidence type="ECO:0000259" key="14">
    <source>
        <dbReference type="PROSITE" id="PS50885"/>
    </source>
</evidence>
<dbReference type="InterPro" id="IPR036890">
    <property type="entry name" value="HATPase_C_sf"/>
</dbReference>
<dbReference type="CDD" id="cd06225">
    <property type="entry name" value="HAMP"/>
    <property type="match status" value="1"/>
</dbReference>
<organism evidence="15 16">
    <name type="scientific">Ferruginivarius sediminum</name>
    <dbReference type="NCBI Taxonomy" id="2661937"/>
    <lineage>
        <taxon>Bacteria</taxon>
        <taxon>Pseudomonadati</taxon>
        <taxon>Pseudomonadota</taxon>
        <taxon>Alphaproteobacteria</taxon>
        <taxon>Rhodospirillales</taxon>
        <taxon>Rhodospirillaceae</taxon>
        <taxon>Ferruginivarius</taxon>
    </lineage>
</organism>
<evidence type="ECO:0000256" key="12">
    <source>
        <dbReference type="SAM" id="Phobius"/>
    </source>
</evidence>
<protein>
    <recommendedName>
        <fullName evidence="3">histidine kinase</fullName>
        <ecNumber evidence="3">2.7.13.3</ecNumber>
    </recommendedName>
</protein>
<name>A0A369T4T9_9PROT</name>
<dbReference type="SUPFAM" id="SSF158472">
    <property type="entry name" value="HAMP domain-like"/>
    <property type="match status" value="1"/>
</dbReference>
<dbReference type="SUPFAM" id="SSF47384">
    <property type="entry name" value="Homodimeric domain of signal transducing histidine kinase"/>
    <property type="match status" value="1"/>
</dbReference>
<dbReference type="Pfam" id="PF00512">
    <property type="entry name" value="HisKA"/>
    <property type="match status" value="1"/>
</dbReference>
<keyword evidence="6 12" id="KW-0812">Transmembrane</keyword>
<dbReference type="Pfam" id="PF13756">
    <property type="entry name" value="Stimulus_sens_1"/>
    <property type="match status" value="1"/>
</dbReference>
<evidence type="ECO:0000256" key="9">
    <source>
        <dbReference type="ARBA" id="ARBA00023012"/>
    </source>
</evidence>
<keyword evidence="16" id="KW-1185">Reference proteome</keyword>
<evidence type="ECO:0000256" key="5">
    <source>
        <dbReference type="ARBA" id="ARBA00022679"/>
    </source>
</evidence>
<feature type="domain" description="Histidine kinase" evidence="13">
    <location>
        <begin position="340"/>
        <end position="567"/>
    </location>
</feature>
<dbReference type="InterPro" id="IPR050428">
    <property type="entry name" value="TCS_sensor_his_kinase"/>
</dbReference>
<evidence type="ECO:0000256" key="6">
    <source>
        <dbReference type="ARBA" id="ARBA00022692"/>
    </source>
</evidence>
<evidence type="ECO:0000313" key="16">
    <source>
        <dbReference type="Proteomes" id="UP000253941"/>
    </source>
</evidence>
<dbReference type="PROSITE" id="PS50885">
    <property type="entry name" value="HAMP"/>
    <property type="match status" value="1"/>
</dbReference>
<dbReference type="InterPro" id="IPR005467">
    <property type="entry name" value="His_kinase_dom"/>
</dbReference>